<dbReference type="Proteomes" id="UP000321922">
    <property type="component" value="Unassembled WGS sequence"/>
</dbReference>
<dbReference type="Pfam" id="PF09375">
    <property type="entry name" value="Peptidase_M75"/>
    <property type="match status" value="1"/>
</dbReference>
<keyword evidence="5" id="KW-1185">Reference proteome</keyword>
<dbReference type="InterPro" id="IPR034984">
    <property type="entry name" value="Imelysin-like_IPPA"/>
</dbReference>
<proteinExistence type="predicted"/>
<dbReference type="CDD" id="cd14659">
    <property type="entry name" value="Imelysin-like_IPPA"/>
    <property type="match status" value="1"/>
</dbReference>
<protein>
    <submittedName>
        <fullName evidence="4">Iron-regulated protein A</fullName>
    </submittedName>
</protein>
<comment type="caution">
    <text evidence="4">The sequence shown here is derived from an EMBL/GenBank/DDBJ whole genome shotgun (WGS) entry which is preliminary data.</text>
</comment>
<evidence type="ECO:0000313" key="4">
    <source>
        <dbReference type="EMBL" id="GEM74643.1"/>
    </source>
</evidence>
<comment type="subcellular location">
    <subcellularLocation>
        <location evidence="1">Cell envelope</location>
    </subcellularLocation>
</comment>
<dbReference type="RefSeq" id="WP_039980493.1">
    <property type="nucleotide sequence ID" value="NZ_BAOJ01000033.1"/>
</dbReference>
<gene>
    <name evidence="4" type="ORF">VSA01S_07550</name>
</gene>
<reference evidence="4 5" key="1">
    <citation type="submission" date="2019-07" db="EMBL/GenBank/DDBJ databases">
        <title>Whole genome shotgun sequence of Vibrio sagamiensis NBRC 104589.</title>
        <authorList>
            <person name="Hosoyama A."/>
            <person name="Uohara A."/>
            <person name="Ohji S."/>
            <person name="Ichikawa N."/>
        </authorList>
    </citation>
    <scope>NUCLEOTIDE SEQUENCE [LARGE SCALE GENOMIC DNA]</scope>
    <source>
        <strain evidence="4 5">NBRC 104589</strain>
    </source>
</reference>
<evidence type="ECO:0000313" key="5">
    <source>
        <dbReference type="Proteomes" id="UP000321922"/>
    </source>
</evidence>
<dbReference type="InterPro" id="IPR038352">
    <property type="entry name" value="Imelysin_sf"/>
</dbReference>
<dbReference type="GO" id="GO:0030313">
    <property type="term" value="C:cell envelope"/>
    <property type="evidence" value="ECO:0007669"/>
    <property type="project" value="UniProtKB-SubCell"/>
</dbReference>
<evidence type="ECO:0000256" key="2">
    <source>
        <dbReference type="ARBA" id="ARBA00022729"/>
    </source>
</evidence>
<keyword evidence="2" id="KW-0732">Signal</keyword>
<dbReference type="OrthoDB" id="5729110at2"/>
<dbReference type="InterPro" id="IPR018976">
    <property type="entry name" value="Imelysin-like"/>
</dbReference>
<name>A0A511QBH7_9VIBR</name>
<evidence type="ECO:0000259" key="3">
    <source>
        <dbReference type="Pfam" id="PF09375"/>
    </source>
</evidence>
<organism evidence="4 5">
    <name type="scientific">Vibrio sagamiensis NBRC 104589</name>
    <dbReference type="NCBI Taxonomy" id="1219064"/>
    <lineage>
        <taxon>Bacteria</taxon>
        <taxon>Pseudomonadati</taxon>
        <taxon>Pseudomonadota</taxon>
        <taxon>Gammaproteobacteria</taxon>
        <taxon>Vibrionales</taxon>
        <taxon>Vibrionaceae</taxon>
        <taxon>Vibrio</taxon>
    </lineage>
</organism>
<sequence>MLNVSSLSLIIVAIGLAGCQSDFKQDAQPEQTMHASQSVYEAEFQFAQQFYSQTQMLEKEFESYCNASDKSLSNLKRQWHQTMLAWMSLQGQERGPTQAIEKGWKVQFWPDKKNTTGRKMSALSQSDVTWTAEEISEQSVTVQGLGAIEWLLYDSASNLSSDHNTCNISIAIAQNLKNTAQTIAQAWSLNPWQSLSKTAWLSEYTALLSNQLDYSMKKLSRPLAKIGQPRAYFSESWRSKTSLDNLKVNLLSLNTLYLANGKGVDALLRTTGHDKMADRIVNQFERILSTWPKESSVFDMLQTKEGYRNLLSLYNKLEQLKYLIHEEMAIELGVVIGFNATDGD</sequence>
<accession>A0A511QBH7</accession>
<dbReference type="AlphaFoldDB" id="A0A511QBH7"/>
<dbReference type="EMBL" id="BJXJ01000005">
    <property type="protein sequence ID" value="GEM74643.1"/>
    <property type="molecule type" value="Genomic_DNA"/>
</dbReference>
<evidence type="ECO:0000256" key="1">
    <source>
        <dbReference type="ARBA" id="ARBA00004196"/>
    </source>
</evidence>
<feature type="domain" description="Imelysin-like" evidence="3">
    <location>
        <begin position="48"/>
        <end position="323"/>
    </location>
</feature>
<dbReference type="Gene3D" id="1.20.1420.20">
    <property type="entry name" value="M75 peptidase, HXXE motif"/>
    <property type="match status" value="1"/>
</dbReference>